<feature type="compositionally biased region" description="Basic and acidic residues" evidence="1">
    <location>
        <begin position="3620"/>
        <end position="3636"/>
    </location>
</feature>
<feature type="compositionally biased region" description="Basic and acidic residues" evidence="1">
    <location>
        <begin position="2331"/>
        <end position="2342"/>
    </location>
</feature>
<feature type="compositionally biased region" description="Pro residues" evidence="1">
    <location>
        <begin position="3071"/>
        <end position="3096"/>
    </location>
</feature>
<dbReference type="VEuPathDB" id="ToxoDB:BESB_054000"/>
<feature type="compositionally biased region" description="Low complexity" evidence="1">
    <location>
        <begin position="3060"/>
        <end position="3070"/>
    </location>
</feature>
<feature type="compositionally biased region" description="Low complexity" evidence="1">
    <location>
        <begin position="3339"/>
        <end position="3353"/>
    </location>
</feature>
<feature type="compositionally biased region" description="Basic residues" evidence="1">
    <location>
        <begin position="3231"/>
        <end position="3246"/>
    </location>
</feature>
<feature type="region of interest" description="Disordered" evidence="1">
    <location>
        <begin position="3392"/>
        <end position="3544"/>
    </location>
</feature>
<dbReference type="RefSeq" id="XP_029219758.1">
    <property type="nucleotide sequence ID" value="XM_029363835.1"/>
</dbReference>
<feature type="region of interest" description="Disordered" evidence="1">
    <location>
        <begin position="4591"/>
        <end position="4685"/>
    </location>
</feature>
<feature type="region of interest" description="Disordered" evidence="1">
    <location>
        <begin position="796"/>
        <end position="878"/>
    </location>
</feature>
<feature type="compositionally biased region" description="Basic residues" evidence="1">
    <location>
        <begin position="1658"/>
        <end position="1676"/>
    </location>
</feature>
<feature type="compositionally biased region" description="Polar residues" evidence="1">
    <location>
        <begin position="4396"/>
        <end position="4410"/>
    </location>
</feature>
<proteinExistence type="predicted"/>
<feature type="compositionally biased region" description="Basic and acidic residues" evidence="1">
    <location>
        <begin position="1895"/>
        <end position="1915"/>
    </location>
</feature>
<feature type="region of interest" description="Disordered" evidence="1">
    <location>
        <begin position="1514"/>
        <end position="2003"/>
    </location>
</feature>
<feature type="compositionally biased region" description="Basic and acidic residues" evidence="1">
    <location>
        <begin position="3711"/>
        <end position="3758"/>
    </location>
</feature>
<feature type="compositionally biased region" description="Polar residues" evidence="1">
    <location>
        <begin position="503"/>
        <end position="512"/>
    </location>
</feature>
<feature type="region of interest" description="Disordered" evidence="1">
    <location>
        <begin position="503"/>
        <end position="545"/>
    </location>
</feature>
<feature type="region of interest" description="Disordered" evidence="1">
    <location>
        <begin position="3339"/>
        <end position="3368"/>
    </location>
</feature>
<sequence length="4685" mass="494599">MASADSRSAEDEVTQVLGDDRLRPVEGLYSSLGTRDNLVRISNLTPEKLPFNECDDYPSSFPASSYETVVPWMPPSAALSTPSHPPCFKNNTQTGGRLRAGVVSSPVAPRSDHKVAAHVGMSPEPPLRVPSFHGKDAIKLRPEPQSPLSGLPPLSGLSFGLMPQGSSWPSLSAQRAAHPLDYPKLRPTCASDETAAQPTTASAGGCSSTNIFSEEQVGSHGHGLPTRGTDSSSPVRKQAKPREWEKFESRAALSSDATRFSSVPPSPSLLQRSRFVKDPASGEVTGRSNGEIQVLCHRHEARVSGLHQKPPSLADVEMTLHGFDIAQTPPEHKADLSYSNECDPGRWLTPAAQLHNSQTVKQCHSQLPQFSGSDTPHSLVRFHAHGGEHAFRHEATDDDPATRKRLQPAPLPPRGIAPHAGGAHLGMREQHATRTSTSESRMPSGLPRGRGFPGCTAVVELAGSSQLIRPVSPEPDVRARLQAATGDGSSRESLPLVLEQQINPRPHTSSPSKAPCLSASGGHFPVTAASGNKETGRKATQGTSQQMNCGLQHHLLSRITHSTSLHRHFLDAIYRPSSGSNLRSHPAWLVSPVSTNEGAVAALTDSAAPSACQAANGSFQTGLGQPGFWSPGVDTPALTIAANVPMYSEARLPPSHARREYSGATLGKQCGHTAALPQIDSEAPVLPSHNEHQISTGLRASGIQAHVVRCFPSEKATSHGMQPTGTIHHRITHEALELMAEPHDGELDNALESLLTHIPHSTLMYEMCEMTFDFRQERQWKQCVALAVGREAAGRAPQRQLNSGPHKHIAAARPPRCDRGASTLNAEPYIKPPHASRDPDCTDDQASAPLLAADTKRAAEAEARGTSCGTKTGEHNEVWDGGSISLDSTEISSGAVGAVTQEGRAAHAETDSNKTTGEASTDTQRASDCRMEFSKTVACREGAPQMHECRRDDPAVLTQKLAEAPKGSGDQLGCFNTGGHSLHVSRGACHQRKCVLLNTSSGGRTVEGQRVLRAGCESMSCICLSAAASVQNVKQGGACIHLSNAEGRPSRQIDSSRLRDGPECCVDEPHRGMQQRKVECRPGPDRNHATAAASATSDVRGSLMETEPANSHDEGRLHVDAIASVPRSSTSLLGQGETEVGVGSLVQKDTDKQHPQSERDREFSGKSQVPAPHPANECVEINGNTSHCQEGIAGAHAAERSSLGDVEQRPDASENEGAAAAEHRVEDWSGAATDNIAKSISGSNAETSATDHGDEEKLTNAREDPSAVLHSPMPAGFSRGRAGIPKSSRRSKRGCRGFQICRATRAPAVVPDPSDSLLSAPHSCDLRAAGLATASGKGRGNSSERSENAKREHLALCHGPEADIQRRKAATEAWLAERERRLETILRASVIDNSSGAVEDGHDGLPRSATPEKAVYLGVFESTETGTTHTHTTVERSPCVPRKKPSETNSSPPSQRGRAYRSALRDNAWCHIIAEKTESQPADCDVDANPLALHSCRLTLSSELLPPADPALVESTASQGELPRSAPEAPPRERRKGHAKLRQDNESEYADTHTRQEDGKELALPREGRCGLQEDHSPPCAADSSREVSGRIAEDDLSPQQKRTSGETGKLRDTGGLPEPSRQKNRGDAEASPLDDQKDARPAVELNERPQPLGLMLRGRRHEQRGRSRGCPRRSVRSAVAAGTEEGEGSCRAVDAASSLPETSAGALWAARVQQSKPEGQRPEAQRQTSGDVADVDQPEERNTDDQAQMKAQLDCSVVGNNGSTRLNKADAQAPGSAGGSRNCAAADKRPPTPSPSVTTASGSCTWSSPRNAGGRRPEDDKETKREDRGDSGQAQGREVSGDGIGEAPTSSGYRSGTKESGQTKRGRHTHAAKHRTADCCDSDSEAQNTAVPRSPEEQGRDTRRPHRADQDARGRPCSCSKRGIQKEESGTSDGEKPLTQAQEQPYASGFPSEEPGPRRRKKSRHDHTVLGCAGDTDHREVEERSVESAETNGSAGADKASVPPSCSLLSSAVQSFWLGIAREVAPHLLPSTLRPLCLRLPPAFSSFSASMARHCKSRETQLLPASFSLEKRDLNRLISRLQASSAFVGAGTTHDVVSQAPRKELPLSAHLADSFPPSALSADSHVQVGARNEGLLQLLNPSASLPRPDIDASSRCPAPPASGPRVSSPQASYLTCYAAGSRWSAEAQESGAAARVASGACGASVGAPLSGELTALTGAQKDLRGCCSPHTQARCEDPHGAKEGRLPAEKAERANCVRESGREPKLEHANGGKASGGAADMLVAAEEAHLENEAASGDAGPEKHERMEDADTGPAGRILLYEEEKLSTRLERHVRHSRGEDMDSTFLPRGDETPTQRDRLKVHRTPGSICTGRPGSLNDQSCQCSAREGASLPPEGHRPSGAEAGVNASTMEQTPPVGASSTQDASASSSLSGVAPSHSACASPLQPPLTAESFPSCRRRECPRSCASPLCPSPPPAEPPAEGVDWVPSLDCLPSLNGEQGENEEEGKCLALSPLQLPSLGPETKATGGRDPREPQCLPPAHFDLASSTSLPAAAAGPPLQAQAGHAVEGRIGRITTEETEKDSAKLSPPFNASVSSVPSSSEPGAIVQNKAHDDTAVAPEEQVDADSEASRTPRPACASPADFLRLSTSDCGVHCLKFFLRDGVSSGLSVALAIRESRGHEMPCRVRSTAAQPHGSRRSPSLQREHGGLQADDDSLARTLHGPKEDFLPPAGESCTGGLLRGGLSGAEIAISETEFAPESRARHSETESLAQTVAGSAPCGPESLRRMSPVPAPGEARRKGEENVSQEAAYAGAEGAYDAASDKAPAEFFTGTGRGVHAVSSASSESHLPSQASVASSEYAGQTATATCCSHEDAQPRDVEGRAFEREDQLVARPGPPSFSHRSLPFFSCSSSAAGSWAASSVPHPSLSPTVRFAPASATPPALSSSSSASPGSHPPGAMVPSTSPLPPAAVPQQHTCFSSRSFSEHAPSNSPPAPSSLPYASPASLASPDALPASSLPSASTSHASLSASLRAPPGPFSAYLSAASTPEFPLPPNSNRPLPSAASSPIPGPPSPSLPPPSAPFVAHPSPPALPPSHAHSAPSPCRTSLQQPCAFAPPSSPAGRHLSRPGAYSSAPEPPSSASAASASPVPTASPSLQPAPARDSGAERAASGGGTARLFDLASHSHAGRQTSRKSSSRGDRKQGSHGAAGAAAIGAGGATKAEEDRKRQARRRRRGRKHRPKRASSVSRIQTNLGVELRTRCRALFRQRLAEEYASRLERERRRLFSILSVTPGLTQPATRGLQHASGIVCSSPAPHPPSPWSAVSSSSSLFTVGSTYSSPPSMSPLQPSACWSSGRGAAVRRPSTPFASSRRLAASVSQLYPAVPCSVGNDATSKSPNADDAQPGDTAGSPDPARSALKEPESGGTVYADRVSRWRATRRKGRTRTQHSEARRVAHVDSEASQGKALEQEAGLTTGLEGRSTGWQRPKKDNQLLHEEKGEVGAHTTARQVAGTEGGVDGAKSEERTAVGDAGLPPNASPSLRLRLCDYWLSFEWPQPEAWAARGGDGACPGNGDSSDHVVVHGRGETVEGSETQAGRARGNADTPRGQRNQAGTARLEDTPHARDDGAEEQARSAALPTGYSTCKAERPEMPGDTAGVHEAPEQPVRGGLELERRGNRPGHEGAKRAKGNDTRSNEETDACAPVLKRLGEAAREPMTKDESAQTPRRTNDENAPKERHEKASVDGEGPRQDGARVKISARGGGKALKETKDTEDATNEHVGSRVSRNGNDPAEEQKREGTSPKTESANADEEFAASRAEEGLRGRAGGATQTPNRRIKAESRDEEPRKGKKAEREREYEGKPAPERRRPKREGTDGAAPSGNGRQARRTYGNKQPMCEDRSIPHLVFSDEDDVEDRECEYEQGRARVGEECKLAKEFIRQSPEAPIPALLTARTEGGGETLERDGNQEEGNMKKDDTEAKLASSSTDHQCDIEADSLPLRDETAQHLHEGSGAESQPMPHEKEAGDGPECKESPRTPCSKETREGSPAAAPDASRSLAQSAVDMHVPEGTKIESTEAKTKVQLASGTPQDAAETAEDGAVLSRPEPLRADESGPLPDASACTSLPFSHVAASAFDALLARFALSPEVCASSAAAVRDTQATGEGAAPTACATDAQSAVGGELSLVGGRRGPCLFSADADSPSGSAFGCRSALANPEGSFGRLPSPPLSAASCCDSPGQSAASSASGGSPRDRSPVSAAETLTDSQSRGDEATRLDASCRNKRARGVSPSGGGGYGAPERSDAQAKRARAASVAGADTPPGETQWHDDSAGRGQQAANIIADAEAKGRWTPHAEAAASTSPAQKGDNTLLHSAAGTETAKIEHGSKEGGANEPSLSTHALPETTQRVPASAGDDARTEVERDADAISEGSEEGRERGDAEEARRSRLEGSQNEVAITRGREEVGTEGGTGNGTERLKTDAAEEADLATLAVRQSLLIEALFSRNHNEAATRDSLTHTDASLSTRETSSGLETWMSGCCEELELIPFPDVRSSFLLSLTFLTARRRQRRVHALLVRGLKALEETLDRLGDRGRWGTGDSSGDEDEDEGEKHIRRGGEESDQKEEDRDAHAGECRCVRRERDEADDEEQRQDRRKHQPAERTGPSDEVAERGAREDSDTREDEQ</sequence>
<feature type="compositionally biased region" description="Basic and acidic residues" evidence="1">
    <location>
        <begin position="2301"/>
        <end position="2310"/>
    </location>
</feature>
<protein>
    <submittedName>
        <fullName evidence="2">Uncharacterized protein</fullName>
    </submittedName>
</protein>
<feature type="region of interest" description="Disordered" evidence="1">
    <location>
        <begin position="1196"/>
        <end position="1296"/>
    </location>
</feature>
<feature type="compositionally biased region" description="Basic and acidic residues" evidence="1">
    <location>
        <begin position="1976"/>
        <end position="1988"/>
    </location>
</feature>
<feature type="compositionally biased region" description="Basic and acidic residues" evidence="1">
    <location>
        <begin position="4270"/>
        <end position="4282"/>
    </location>
</feature>
<evidence type="ECO:0000313" key="2">
    <source>
        <dbReference type="EMBL" id="PFH35749.1"/>
    </source>
</evidence>
<feature type="compositionally biased region" description="Basic and acidic residues" evidence="1">
    <location>
        <begin position="2569"/>
        <end position="2586"/>
    </location>
</feature>
<feature type="region of interest" description="Disordered" evidence="1">
    <location>
        <begin position="392"/>
        <end position="451"/>
    </location>
</feature>
<feature type="region of interest" description="Disordered" evidence="1">
    <location>
        <begin position="215"/>
        <end position="275"/>
    </location>
</feature>
<organism evidence="2 3">
    <name type="scientific">Besnoitia besnoiti</name>
    <name type="common">Apicomplexan protozoan</name>
    <dbReference type="NCBI Taxonomy" id="94643"/>
    <lineage>
        <taxon>Eukaryota</taxon>
        <taxon>Sar</taxon>
        <taxon>Alveolata</taxon>
        <taxon>Apicomplexa</taxon>
        <taxon>Conoidasida</taxon>
        <taxon>Coccidia</taxon>
        <taxon>Eucoccidiorida</taxon>
        <taxon>Eimeriorina</taxon>
        <taxon>Sarcocystidae</taxon>
        <taxon>Besnoitia</taxon>
    </lineage>
</organism>
<feature type="compositionally biased region" description="Polar residues" evidence="1">
    <location>
        <begin position="529"/>
        <end position="545"/>
    </location>
</feature>
<feature type="compositionally biased region" description="Basic and acidic residues" evidence="1">
    <location>
        <begin position="4434"/>
        <end position="4450"/>
    </location>
</feature>
<feature type="compositionally biased region" description="Basic and acidic residues" evidence="1">
    <location>
        <begin position="1925"/>
        <end position="1937"/>
    </location>
</feature>
<feature type="compositionally biased region" description="Basic and acidic residues" evidence="1">
    <location>
        <begin position="2760"/>
        <end position="2769"/>
    </location>
</feature>
<feature type="compositionally biased region" description="Basic and acidic residues" evidence="1">
    <location>
        <begin position="3674"/>
        <end position="3700"/>
    </location>
</feature>
<feature type="region of interest" description="Disordered" evidence="1">
    <location>
        <begin position="2142"/>
        <end position="2170"/>
    </location>
</feature>
<feature type="region of interest" description="Disordered" evidence="1">
    <location>
        <begin position="1422"/>
        <end position="1460"/>
    </location>
</feature>
<feature type="region of interest" description="Disordered" evidence="1">
    <location>
        <begin position="2684"/>
        <end position="2733"/>
    </location>
</feature>
<feature type="compositionally biased region" description="Polar residues" evidence="1">
    <location>
        <begin position="913"/>
        <end position="924"/>
    </location>
</feature>
<feature type="region of interest" description="Disordered" evidence="1">
    <location>
        <begin position="2757"/>
        <end position="2809"/>
    </location>
</feature>
<feature type="compositionally biased region" description="Low complexity" evidence="1">
    <location>
        <begin position="4238"/>
        <end position="4252"/>
    </location>
</feature>
<feature type="region of interest" description="Disordered" evidence="1">
    <location>
        <begin position="3050"/>
        <end position="3252"/>
    </location>
</feature>
<feature type="compositionally biased region" description="Low complexity" evidence="1">
    <location>
        <begin position="3000"/>
        <end position="3025"/>
    </location>
</feature>
<feature type="compositionally biased region" description="Polar residues" evidence="1">
    <location>
        <begin position="255"/>
        <end position="271"/>
    </location>
</feature>
<feature type="region of interest" description="Disordered" evidence="1">
    <location>
        <begin position="1128"/>
        <end position="1181"/>
    </location>
</feature>
<feature type="compositionally biased region" description="Low complexity" evidence="1">
    <location>
        <begin position="3131"/>
        <end position="3158"/>
    </location>
</feature>
<feature type="compositionally biased region" description="Basic and acidic residues" evidence="1">
    <location>
        <begin position="2234"/>
        <end position="2271"/>
    </location>
</feature>
<feature type="compositionally biased region" description="Low complexity" evidence="1">
    <location>
        <begin position="2420"/>
        <end position="2441"/>
    </location>
</feature>
<feature type="compositionally biased region" description="Basic and acidic residues" evidence="1">
    <location>
        <begin position="4669"/>
        <end position="4678"/>
    </location>
</feature>
<evidence type="ECO:0000256" key="1">
    <source>
        <dbReference type="SAM" id="MobiDB-lite"/>
    </source>
</evidence>
<comment type="caution">
    <text evidence="2">The sequence shown here is derived from an EMBL/GenBank/DDBJ whole genome shotgun (WGS) entry which is preliminary data.</text>
</comment>
<feature type="region of interest" description="Disordered" evidence="1">
    <location>
        <begin position="3944"/>
        <end position="4120"/>
    </location>
</feature>
<feature type="compositionally biased region" description="Basic and acidic residues" evidence="1">
    <location>
        <begin position="240"/>
        <end position="249"/>
    </location>
</feature>
<feature type="compositionally biased region" description="Basic and acidic residues" evidence="1">
    <location>
        <begin position="1816"/>
        <end position="1831"/>
    </location>
</feature>
<feature type="compositionally biased region" description="Basic and acidic residues" evidence="1">
    <location>
        <begin position="1584"/>
        <end position="1594"/>
    </location>
</feature>
<feature type="compositionally biased region" description="Basic and acidic residues" evidence="1">
    <location>
        <begin position="854"/>
        <end position="863"/>
    </location>
</feature>
<accession>A0A2A9MCZ8</accession>
<feature type="compositionally biased region" description="Basic and acidic residues" evidence="1">
    <location>
        <begin position="4416"/>
        <end position="4427"/>
    </location>
</feature>
<feature type="compositionally biased region" description="Basic and acidic residues" evidence="1">
    <location>
        <begin position="1249"/>
        <end position="1265"/>
    </location>
</feature>
<feature type="region of interest" description="Disordered" evidence="1">
    <location>
        <begin position="901"/>
        <end position="927"/>
    </location>
</feature>
<feature type="compositionally biased region" description="Basic and acidic residues" evidence="1">
    <location>
        <begin position="3769"/>
        <end position="3785"/>
    </location>
</feature>
<feature type="compositionally biased region" description="Basic and acidic residues" evidence="1">
    <location>
        <begin position="3841"/>
        <end position="3878"/>
    </location>
</feature>
<feature type="compositionally biased region" description="Polar residues" evidence="1">
    <location>
        <begin position="1849"/>
        <end position="1861"/>
    </location>
</feature>
<feature type="compositionally biased region" description="Basic residues" evidence="1">
    <location>
        <begin position="3438"/>
        <end position="3450"/>
    </location>
</feature>
<gene>
    <name evidence="2" type="ORF">BESB_054000</name>
</gene>
<feature type="compositionally biased region" description="Basic and acidic residues" evidence="1">
    <location>
        <begin position="2350"/>
        <end position="2360"/>
    </location>
</feature>
<name>A0A2A9MCZ8_BESBE</name>
<feature type="compositionally biased region" description="Basic and acidic residues" evidence="1">
    <location>
        <begin position="3964"/>
        <end position="3983"/>
    </location>
</feature>
<feature type="compositionally biased region" description="Basic and acidic residues" evidence="1">
    <location>
        <begin position="3451"/>
        <end position="3463"/>
    </location>
</feature>
<dbReference type="KEGG" id="bbes:BESB_054000"/>
<feature type="region of interest" description="Disordered" evidence="1">
    <location>
        <begin position="1075"/>
        <end position="1116"/>
    </location>
</feature>
<feature type="compositionally biased region" description="Polar residues" evidence="1">
    <location>
        <begin position="4360"/>
        <end position="4373"/>
    </location>
</feature>
<feature type="compositionally biased region" description="Basic and acidic residues" evidence="1">
    <location>
        <begin position="4069"/>
        <end position="4083"/>
    </location>
</feature>
<feature type="compositionally biased region" description="Low complexity" evidence="1">
    <location>
        <begin position="2937"/>
        <end position="2960"/>
    </location>
</feature>
<feature type="compositionally biased region" description="Low complexity" evidence="1">
    <location>
        <begin position="3097"/>
        <end position="3106"/>
    </location>
</feature>
<feature type="compositionally biased region" description="Basic and acidic residues" evidence="1">
    <location>
        <begin position="1075"/>
        <end position="1088"/>
    </location>
</feature>
<feature type="region of interest" description="Disordered" evidence="1">
    <location>
        <begin position="2936"/>
        <end position="3025"/>
    </location>
</feature>
<feature type="compositionally biased region" description="Basic residues" evidence="1">
    <location>
        <begin position="1865"/>
        <end position="1875"/>
    </location>
</feature>
<feature type="compositionally biased region" description="Basic and acidic residues" evidence="1">
    <location>
        <begin position="1541"/>
        <end position="1577"/>
    </location>
</feature>
<feature type="region of interest" description="Disordered" evidence="1">
    <location>
        <begin position="1"/>
        <end position="21"/>
    </location>
</feature>
<feature type="compositionally biased region" description="Basic and acidic residues" evidence="1">
    <location>
        <begin position="4002"/>
        <end position="4015"/>
    </location>
</feature>
<feature type="compositionally biased region" description="Polar residues" evidence="1">
    <location>
        <begin position="2976"/>
        <end position="2985"/>
    </location>
</feature>
<feature type="region of interest" description="Disordered" evidence="1">
    <location>
        <begin position="2291"/>
        <end position="2317"/>
    </location>
</feature>
<keyword evidence="3" id="KW-1185">Reference proteome</keyword>
<feature type="compositionally biased region" description="Basic and acidic residues" evidence="1">
    <location>
        <begin position="1621"/>
        <end position="1648"/>
    </location>
</feature>
<feature type="compositionally biased region" description="Basic and acidic residues" evidence="1">
    <location>
        <begin position="4610"/>
        <end position="4643"/>
    </location>
</feature>
<feature type="region of interest" description="Disordered" evidence="1">
    <location>
        <begin position="4230"/>
        <end position="4480"/>
    </location>
</feature>
<dbReference type="EMBL" id="NWUJ01000004">
    <property type="protein sequence ID" value="PFH35749.1"/>
    <property type="molecule type" value="Genomic_DNA"/>
</dbReference>
<feature type="compositionally biased region" description="Basic and acidic residues" evidence="1">
    <location>
        <begin position="4023"/>
        <end position="4048"/>
    </location>
</feature>
<feature type="compositionally biased region" description="Polar residues" evidence="1">
    <location>
        <begin position="1598"/>
        <end position="1607"/>
    </location>
</feature>
<feature type="region of interest" description="Disordered" evidence="1">
    <location>
        <begin position="2331"/>
        <end position="2639"/>
    </location>
</feature>
<dbReference type="Proteomes" id="UP000224006">
    <property type="component" value="Chromosome IV"/>
</dbReference>
<feature type="compositionally biased region" description="Polar residues" evidence="1">
    <location>
        <begin position="1236"/>
        <end position="1248"/>
    </location>
</feature>
<evidence type="ECO:0000313" key="3">
    <source>
        <dbReference type="Proteomes" id="UP000224006"/>
    </source>
</evidence>
<dbReference type="GeneID" id="40310329"/>
<feature type="compositionally biased region" description="Low complexity" evidence="1">
    <location>
        <begin position="2589"/>
        <end position="2605"/>
    </location>
</feature>
<reference evidence="2 3" key="1">
    <citation type="submission" date="2017-09" db="EMBL/GenBank/DDBJ databases">
        <title>Genome sequencing of Besnoitia besnoiti strain Bb-Ger1.</title>
        <authorList>
            <person name="Schares G."/>
            <person name="Venepally P."/>
            <person name="Lorenzi H.A."/>
        </authorList>
    </citation>
    <scope>NUCLEOTIDE SEQUENCE [LARGE SCALE GENOMIC DNA]</scope>
    <source>
        <strain evidence="2 3">Bb-Ger1</strain>
    </source>
</reference>
<feature type="compositionally biased region" description="Low complexity" evidence="1">
    <location>
        <begin position="2546"/>
        <end position="2566"/>
    </location>
</feature>
<feature type="compositionally biased region" description="Basic and acidic residues" evidence="1">
    <location>
        <begin position="3491"/>
        <end position="3505"/>
    </location>
</feature>
<feature type="compositionally biased region" description="Basic and acidic residues" evidence="1">
    <location>
        <begin position="1148"/>
        <end position="1164"/>
    </location>
</feature>
<feature type="region of interest" description="Disordered" evidence="1">
    <location>
        <begin position="3590"/>
        <end position="3917"/>
    </location>
</feature>
<feature type="region of interest" description="Disordered" evidence="1">
    <location>
        <begin position="2231"/>
        <end position="2277"/>
    </location>
</feature>